<protein>
    <submittedName>
        <fullName evidence="1">Uncharacterized protein</fullName>
    </submittedName>
</protein>
<organism evidence="1 2">
    <name type="scientific">Thalassobaculum litoreum DSM 18839</name>
    <dbReference type="NCBI Taxonomy" id="1123362"/>
    <lineage>
        <taxon>Bacteria</taxon>
        <taxon>Pseudomonadati</taxon>
        <taxon>Pseudomonadota</taxon>
        <taxon>Alphaproteobacteria</taxon>
        <taxon>Rhodospirillales</taxon>
        <taxon>Thalassobaculaceae</taxon>
        <taxon>Thalassobaculum</taxon>
    </lineage>
</organism>
<dbReference type="EMBL" id="FNBW01000013">
    <property type="protein sequence ID" value="SDG28153.1"/>
    <property type="molecule type" value="Genomic_DNA"/>
</dbReference>
<dbReference type="AlphaFoldDB" id="A0A8G2BKS1"/>
<dbReference type="OrthoDB" id="7351144at2"/>
<keyword evidence="2" id="KW-1185">Reference proteome</keyword>
<evidence type="ECO:0000313" key="2">
    <source>
        <dbReference type="Proteomes" id="UP000198615"/>
    </source>
</evidence>
<evidence type="ECO:0000313" key="1">
    <source>
        <dbReference type="EMBL" id="SDG28153.1"/>
    </source>
</evidence>
<comment type="caution">
    <text evidence="1">The sequence shown here is derived from an EMBL/GenBank/DDBJ whole genome shotgun (WGS) entry which is preliminary data.</text>
</comment>
<accession>A0A8G2BKS1</accession>
<dbReference type="RefSeq" id="WP_093152935.1">
    <property type="nucleotide sequence ID" value="NZ_FNBW01000013.1"/>
</dbReference>
<name>A0A8G2BKS1_9PROT</name>
<gene>
    <name evidence="1" type="ORF">SAMN05660686_03896</name>
</gene>
<proteinExistence type="predicted"/>
<sequence length="571" mass="62898">MATKVEIFEIHLERDGQWRIDSSAHSQPEAEDLAKKVLNRQGVTGVRVIKETTRGSTAREQVVFEKTKSGGSDKILVGEVDSAPLCEDADALFGSDGRLVLNRLFRSYLDKNGVTASEVMHEFRELRRLMDADTLIMSGVGKVASLQAKAYPQAGDAAARRDALFGFLDALSDRARTAAAKTLPTIARDGYEAVVDKLSALTDDEDCAYLIRVAIARELVQQRSYFGKLSQAVAWATPSESRLGREAADIYISDTLCNGETLQDLLGPQNNLADALGALIELAHGSFDAAAEGKPDDAPEATAGRLTELFASGALPESKIVLVDRIRRQMEGKSTLSREDGGEEEALKGLIDRLMPVDSLLGGGQMAEALTHRQSRIINRGGVNGLREATGRLLPTFGDPVRKAAYLISLSESSLAQIIGDEIATQLEGLFVRPDSVKQIIRDNRPPNKKMQTVTAVYHKFRNSSLDDTLKTRIINRLDHLLARYITEDKILDKLDDPSRPLHVRAFMLLSMCSPDMLPEGEASKLARAIVVKHLRRKNFESELVAHVPGPERERVLRDFHVQLYRCGFMQ</sequence>
<reference evidence="1 2" key="1">
    <citation type="submission" date="2016-10" db="EMBL/GenBank/DDBJ databases">
        <authorList>
            <person name="Varghese N."/>
            <person name="Submissions S."/>
        </authorList>
    </citation>
    <scope>NUCLEOTIDE SEQUENCE [LARGE SCALE GENOMIC DNA]</scope>
    <source>
        <strain evidence="1 2">DSM 18839</strain>
    </source>
</reference>
<dbReference type="Proteomes" id="UP000198615">
    <property type="component" value="Unassembled WGS sequence"/>
</dbReference>